<feature type="signal peptide" evidence="2">
    <location>
        <begin position="1"/>
        <end position="40"/>
    </location>
</feature>
<feature type="transmembrane region" description="Helical" evidence="1">
    <location>
        <begin position="477"/>
        <end position="497"/>
    </location>
</feature>
<dbReference type="STRING" id="446469.Sked_01640"/>
<keyword evidence="1" id="KW-0812">Transmembrane</keyword>
<dbReference type="EMBL" id="CP001819">
    <property type="protein sequence ID" value="ACZ20136.1"/>
    <property type="molecule type" value="Genomic_DNA"/>
</dbReference>
<keyword evidence="1" id="KW-0472">Membrane</keyword>
<evidence type="ECO:0000313" key="4">
    <source>
        <dbReference type="Proteomes" id="UP000000322"/>
    </source>
</evidence>
<feature type="transmembrane region" description="Helical" evidence="1">
    <location>
        <begin position="604"/>
        <end position="624"/>
    </location>
</feature>
<dbReference type="Proteomes" id="UP000000322">
    <property type="component" value="Chromosome"/>
</dbReference>
<keyword evidence="1" id="KW-1133">Transmembrane helix</keyword>
<keyword evidence="2" id="KW-0732">Signal</keyword>
<feature type="transmembrane region" description="Helical" evidence="1">
    <location>
        <begin position="763"/>
        <end position="786"/>
    </location>
</feature>
<name>D1BIU4_SANKS</name>
<dbReference type="OrthoDB" id="3264110at2"/>
<feature type="transmembrane region" description="Helical" evidence="1">
    <location>
        <begin position="448"/>
        <end position="471"/>
    </location>
</feature>
<reference evidence="3 4" key="1">
    <citation type="journal article" date="2009" name="Stand. Genomic Sci.">
        <title>Complete genome sequence of Sanguibacter keddieii type strain (ST-74).</title>
        <authorList>
            <person name="Ivanova N."/>
            <person name="Sikorski J."/>
            <person name="Sims D."/>
            <person name="Brettin T."/>
            <person name="Detter J.C."/>
            <person name="Han C."/>
            <person name="Lapidus A."/>
            <person name="Copeland A."/>
            <person name="Glavina Del Rio T."/>
            <person name="Nolan M."/>
            <person name="Chen F."/>
            <person name="Lucas S."/>
            <person name="Tice H."/>
            <person name="Cheng J.F."/>
            <person name="Bruce D."/>
            <person name="Goodwin L."/>
            <person name="Pitluck S."/>
            <person name="Pati A."/>
            <person name="Mavromatis K."/>
            <person name="Chen A."/>
            <person name="Palaniappan K."/>
            <person name="D'haeseleer P."/>
            <person name="Chain P."/>
            <person name="Bristow J."/>
            <person name="Eisen J.A."/>
            <person name="Markowitz V."/>
            <person name="Hugenholtz P."/>
            <person name="Goker M."/>
            <person name="Pukall R."/>
            <person name="Klenk H.P."/>
            <person name="Kyrpides N.C."/>
        </authorList>
    </citation>
    <scope>NUCLEOTIDE SEQUENCE [LARGE SCALE GENOMIC DNA]</scope>
    <source>
        <strain evidence="4">ATCC 51767 / DSM 10542 / NCFB 3025 / ST-74</strain>
    </source>
</reference>
<proteinExistence type="predicted"/>
<evidence type="ECO:0000313" key="3">
    <source>
        <dbReference type="EMBL" id="ACZ20136.1"/>
    </source>
</evidence>
<feature type="transmembrane region" description="Helical" evidence="1">
    <location>
        <begin position="579"/>
        <end position="598"/>
    </location>
</feature>
<dbReference type="AlphaFoldDB" id="D1BIU4"/>
<keyword evidence="4" id="KW-1185">Reference proteome</keyword>
<feature type="transmembrane region" description="Helical" evidence="1">
    <location>
        <begin position="504"/>
        <end position="525"/>
    </location>
</feature>
<dbReference type="eggNOG" id="COG3119">
    <property type="taxonomic scope" value="Bacteria"/>
</dbReference>
<feature type="transmembrane region" description="Helical" evidence="1">
    <location>
        <begin position="631"/>
        <end position="651"/>
    </location>
</feature>
<protein>
    <submittedName>
        <fullName evidence="3">Uncharacterized protein</fullName>
    </submittedName>
</protein>
<feature type="chain" id="PRO_5003020712" evidence="2">
    <location>
        <begin position="41"/>
        <end position="800"/>
    </location>
</feature>
<dbReference type="KEGG" id="ske:Sked_01640"/>
<feature type="transmembrane region" description="Helical" evidence="1">
    <location>
        <begin position="387"/>
        <end position="408"/>
    </location>
</feature>
<evidence type="ECO:0000256" key="1">
    <source>
        <dbReference type="SAM" id="Phobius"/>
    </source>
</evidence>
<feature type="transmembrane region" description="Helical" evidence="1">
    <location>
        <begin position="734"/>
        <end position="757"/>
    </location>
</feature>
<organism evidence="3 4">
    <name type="scientific">Sanguibacter keddieii (strain ATCC 51767 / DSM 10542 / NCFB 3025 / ST-74)</name>
    <dbReference type="NCBI Taxonomy" id="446469"/>
    <lineage>
        <taxon>Bacteria</taxon>
        <taxon>Bacillati</taxon>
        <taxon>Actinomycetota</taxon>
        <taxon>Actinomycetes</taxon>
        <taxon>Micrococcales</taxon>
        <taxon>Sanguibacteraceae</taxon>
        <taxon>Sanguibacter</taxon>
    </lineage>
</organism>
<accession>D1BIU4</accession>
<gene>
    <name evidence="3" type="ordered locus">Sked_01640</name>
</gene>
<dbReference type="RefSeq" id="WP_012865205.1">
    <property type="nucleotide sequence ID" value="NC_013521.1"/>
</dbReference>
<dbReference type="HOGENOM" id="CLU_013382_0_0_11"/>
<sequence length="800" mass="80864">MPHTTESLRAASPVRTVTVASVVALLAGLLVSLVPGAAHASTTSGTDDHRVVVVGTGGVTWDDVTPESTPGLWRAAEAGGVGNLVVRSVHETTCPADGWLALSSGKRAADYRGEGSEPCRVLTNPSEDEPTVVPGWPEYRSAVSAQSYSAVLGGLGDAAVAADLPTTAIGPGAMIALATSDGTVAGDAVPLPPGTVPVQPAGSLRTDVAAALETSRLVVVDAGSVRDVDTGSRTDLGAVADVSGTAESTDLSTAAQHAADVATVDGHVADVLDAVLADDPDLERTTVVVASLADPGLTSRMGVLAVLDGEDAPGTLTSRSTRQPGYVQTTDLLPTIAEPLGLDAALPRASLIGTAPTTDGSGDPAADRTGALVDAEDHARDAEPLVAPFYVVYLALNLVLFSAVALTFSRRVGTVAVRSHPSAASRRGPLAALDALVARSPARTLTGLRLAGVAVASVPVATVLANLLPWWRAGVPGLALAGLVVAWVALVTAAAVAGPWRRPVLGPAAVVSAVTAAVLAVDVATGARLQVSGVMGIQPMLAGRFYGFSNIAFAVFATATLVLAAAVADSLVRRGRRRWAVVSVVLVGTVAVVVNGSPSVGADFGGPPATVPAFCLLALLTAGVRVTWRKVLAVLAAAAAVVAVFAVVDWLRPAAQRTHLGAFVDDALDGELWGILLRKLGANLETLVNPLTVVAVVGIGLLVVVVGRPILDAARSSSPGTYGWLTHGVPMRQVTVAAPLLVPAVVSVAVAMVIGTLVNDSGIVILAVGLSSLAPLVTASSTTWMLGLERERDERAPQTA</sequence>
<feature type="transmembrane region" description="Helical" evidence="1">
    <location>
        <begin position="545"/>
        <end position="567"/>
    </location>
</feature>
<feature type="transmembrane region" description="Helical" evidence="1">
    <location>
        <begin position="687"/>
        <end position="707"/>
    </location>
</feature>
<evidence type="ECO:0000256" key="2">
    <source>
        <dbReference type="SAM" id="SignalP"/>
    </source>
</evidence>